<dbReference type="SUPFAM" id="SSF48557">
    <property type="entry name" value="L-aspartase-like"/>
    <property type="match status" value="1"/>
</dbReference>
<evidence type="ECO:0008006" key="4">
    <source>
        <dbReference type="Google" id="ProtNLM"/>
    </source>
</evidence>
<dbReference type="PANTHER" id="PTHR10362">
    <property type="entry name" value="HISTIDINE AMMONIA-LYASE"/>
    <property type="match status" value="1"/>
</dbReference>
<dbReference type="FunFam" id="1.10.275.10:FF:000005">
    <property type="entry name" value="Histidine ammonia-lyase"/>
    <property type="match status" value="1"/>
</dbReference>
<dbReference type="CDD" id="cd00332">
    <property type="entry name" value="PAL-HAL"/>
    <property type="match status" value="1"/>
</dbReference>
<dbReference type="STRING" id="1203610.HMPREF1536_01983"/>
<dbReference type="InterPro" id="IPR008948">
    <property type="entry name" value="L-Aspartase-like"/>
</dbReference>
<dbReference type="PATRIC" id="fig|1203610.3.peg.2033"/>
<dbReference type="GO" id="GO:0016841">
    <property type="term" value="F:ammonia-lyase activity"/>
    <property type="evidence" value="ECO:0007669"/>
    <property type="project" value="UniProtKB-ARBA"/>
</dbReference>
<keyword evidence="3" id="KW-1185">Reference proteome</keyword>
<proteinExistence type="predicted"/>
<sequence>MHENIKEYMVKDVLYNPNANLTLNEVRALLFQQRILTLSTEALAKVDHSYTFLKDFSADKIIYGINTGFGPMAQYRIEDDSLKQLQYNIIRSHSTGAGAPLSPLYVKAAMIARLMTFLQGYSGVHVELVELLVEFINRDICPYIPEHGSVGASGDLVQLAHMALALIGEGEVFYKGERRDTAEVMKETGLKPFTMKIREGLSVTNGTSVMTGIGMVNLIYAKQLLTWSVIASVMMNEIASSYDDFMSPALNGVKRHEGQQTIARAMREWVAGSSSVRKRENELYCRHTEKIFEHKVQPYYSLRCVPQILGPVFDEMVNAEKVLIDELNSACDNPIVDPETENVYHGGNFHGDYISFEMDKLKIAVTKLTMLTERQLNYLFHDRINGILPPFVNLGVLGLNYGLQASQFTATSTTAESQTLSNPMYVHSIPNNNDNQDIVSMGTNSALLAKTVIENGFQVMAIHFMAIVQAVDYLKIQDRLSPRTKDIYNEIRSFFPVFTEDTPKYKEIETMIEWLKNKNLEPIA</sequence>
<dbReference type="AlphaFoldDB" id="A0A0F5JIH7"/>
<evidence type="ECO:0000313" key="3">
    <source>
        <dbReference type="Proteomes" id="UP000033035"/>
    </source>
</evidence>
<reference evidence="2 3" key="1">
    <citation type="submission" date="2013-04" db="EMBL/GenBank/DDBJ databases">
        <title>The Genome Sequence of Parabacteroides gordonii DSM 23371.</title>
        <authorList>
            <consortium name="The Broad Institute Genomics Platform"/>
            <person name="Earl A."/>
            <person name="Ward D."/>
            <person name="Feldgarden M."/>
            <person name="Gevers D."/>
            <person name="Martens E."/>
            <person name="Sakamoto M."/>
            <person name="Benno Y."/>
            <person name="Suzuki N."/>
            <person name="Matsunaga N."/>
            <person name="Koshihara K."/>
            <person name="Seki M."/>
            <person name="Komiya H."/>
            <person name="Walker B."/>
            <person name="Young S."/>
            <person name="Zeng Q."/>
            <person name="Gargeya S."/>
            <person name="Fitzgerald M."/>
            <person name="Haas B."/>
            <person name="Abouelleil A."/>
            <person name="Allen A.W."/>
            <person name="Alvarado L."/>
            <person name="Arachchi H.M."/>
            <person name="Berlin A.M."/>
            <person name="Chapman S.B."/>
            <person name="Gainer-Dewar J."/>
            <person name="Goldberg J."/>
            <person name="Griggs A."/>
            <person name="Gujja S."/>
            <person name="Hansen M."/>
            <person name="Howarth C."/>
            <person name="Imamovic A."/>
            <person name="Ireland A."/>
            <person name="Larimer J."/>
            <person name="McCowan C."/>
            <person name="Murphy C."/>
            <person name="Pearson M."/>
            <person name="Poon T.W."/>
            <person name="Priest M."/>
            <person name="Roberts A."/>
            <person name="Saif S."/>
            <person name="Shea T."/>
            <person name="Sisk P."/>
            <person name="Sykes S."/>
            <person name="Wortman J."/>
            <person name="Nusbaum C."/>
            <person name="Birren B."/>
        </authorList>
    </citation>
    <scope>NUCLEOTIDE SEQUENCE [LARGE SCALE GENOMIC DNA]</scope>
    <source>
        <strain evidence="2 3">MS-1</strain>
    </source>
</reference>
<dbReference type="Pfam" id="PF00221">
    <property type="entry name" value="Lyase_aromatic"/>
    <property type="match status" value="1"/>
</dbReference>
<dbReference type="HOGENOM" id="CLU_014801_4_0_10"/>
<dbReference type="Gene3D" id="1.20.200.10">
    <property type="entry name" value="Fumarase/aspartase (Central domain)"/>
    <property type="match status" value="1"/>
</dbReference>
<name>A0A0F5JIH7_9BACT</name>
<dbReference type="Gene3D" id="1.10.275.10">
    <property type="entry name" value="Fumarase/aspartase (N-terminal domain)"/>
    <property type="match status" value="1"/>
</dbReference>
<organism evidence="2 3">
    <name type="scientific">Parabacteroides gordonii MS-1 = DSM 23371</name>
    <dbReference type="NCBI Taxonomy" id="1203610"/>
    <lineage>
        <taxon>Bacteria</taxon>
        <taxon>Pseudomonadati</taxon>
        <taxon>Bacteroidota</taxon>
        <taxon>Bacteroidia</taxon>
        <taxon>Bacteroidales</taxon>
        <taxon>Tannerellaceae</taxon>
        <taxon>Parabacteroides</taxon>
    </lineage>
</organism>
<dbReference type="Proteomes" id="UP000033035">
    <property type="component" value="Unassembled WGS sequence"/>
</dbReference>
<dbReference type="EMBL" id="AQHW01000013">
    <property type="protein sequence ID" value="KKB57262.1"/>
    <property type="molecule type" value="Genomic_DNA"/>
</dbReference>
<evidence type="ECO:0000313" key="2">
    <source>
        <dbReference type="EMBL" id="KKB57262.1"/>
    </source>
</evidence>
<dbReference type="InterPro" id="IPR001106">
    <property type="entry name" value="Aromatic_Lyase"/>
</dbReference>
<protein>
    <recommendedName>
        <fullName evidence="4">Phenylalanine and histidine ammonia-lyase</fullName>
    </recommendedName>
</protein>
<keyword evidence="1" id="KW-0456">Lyase</keyword>
<comment type="caution">
    <text evidence="2">The sequence shown here is derived from an EMBL/GenBank/DDBJ whole genome shotgun (WGS) entry which is preliminary data.</text>
</comment>
<accession>A0A0F5JIH7</accession>
<dbReference type="InterPro" id="IPR024083">
    <property type="entry name" value="Fumarase/histidase_N"/>
</dbReference>
<evidence type="ECO:0000256" key="1">
    <source>
        <dbReference type="ARBA" id="ARBA00023239"/>
    </source>
</evidence>
<gene>
    <name evidence="2" type="ORF">HMPREF1536_01983</name>
</gene>